<proteinExistence type="predicted"/>
<gene>
    <name evidence="2" type="ordered locus">Belba_0018</name>
</gene>
<dbReference type="Proteomes" id="UP000006050">
    <property type="component" value="Chromosome"/>
</dbReference>
<dbReference type="eggNOG" id="COG3677">
    <property type="taxonomic scope" value="Bacteria"/>
</dbReference>
<name>I3Z0C2_BELBD</name>
<dbReference type="Pfam" id="PF12762">
    <property type="entry name" value="DDE_Tnp_IS1595"/>
    <property type="match status" value="1"/>
</dbReference>
<dbReference type="KEGG" id="bbd:Belba_0018"/>
<dbReference type="EMBL" id="CP003281">
    <property type="protein sequence ID" value="AFL82690.1"/>
    <property type="molecule type" value="Genomic_DNA"/>
</dbReference>
<protein>
    <recommendedName>
        <fullName evidence="1">ISXO2-like transposase domain-containing protein</fullName>
    </recommendedName>
</protein>
<evidence type="ECO:0000313" key="3">
    <source>
        <dbReference type="Proteomes" id="UP000006050"/>
    </source>
</evidence>
<keyword evidence="3" id="KW-1185">Reference proteome</keyword>
<organism evidence="2 3">
    <name type="scientific">Belliella baltica (strain DSM 15883 / CIP 108006 / LMG 21964 / BA134)</name>
    <dbReference type="NCBI Taxonomy" id="866536"/>
    <lineage>
        <taxon>Bacteria</taxon>
        <taxon>Pseudomonadati</taxon>
        <taxon>Bacteroidota</taxon>
        <taxon>Cytophagia</taxon>
        <taxon>Cytophagales</taxon>
        <taxon>Cyclobacteriaceae</taxon>
        <taxon>Belliella</taxon>
    </lineage>
</organism>
<dbReference type="STRING" id="866536.Belba_0018"/>
<reference evidence="3" key="1">
    <citation type="submission" date="2012-06" db="EMBL/GenBank/DDBJ databases">
        <title>The complete genome of Belliella baltica DSM 15883.</title>
        <authorList>
            <person name="Lucas S."/>
            <person name="Copeland A."/>
            <person name="Lapidus A."/>
            <person name="Goodwin L."/>
            <person name="Pitluck S."/>
            <person name="Peters L."/>
            <person name="Mikhailova N."/>
            <person name="Davenport K."/>
            <person name="Kyrpides N."/>
            <person name="Mavromatis K."/>
            <person name="Pagani I."/>
            <person name="Ivanova N."/>
            <person name="Ovchinnikova G."/>
            <person name="Zeytun A."/>
            <person name="Detter J.C."/>
            <person name="Han C."/>
            <person name="Land M."/>
            <person name="Hauser L."/>
            <person name="Markowitz V."/>
            <person name="Cheng J.-F."/>
            <person name="Hugenholtz P."/>
            <person name="Woyke T."/>
            <person name="Wu D."/>
            <person name="Tindall B."/>
            <person name="Pomrenke H."/>
            <person name="Brambilla E."/>
            <person name="Klenk H.-P."/>
            <person name="Eisen J.A."/>
        </authorList>
    </citation>
    <scope>NUCLEOTIDE SEQUENCE [LARGE SCALE GENOMIC DNA]</scope>
    <source>
        <strain evidence="3">DSM 15883 / CIP 108006 / LMG 21964 / BA134</strain>
    </source>
</reference>
<dbReference type="AlphaFoldDB" id="I3Z0C2"/>
<dbReference type="NCBIfam" id="NF033547">
    <property type="entry name" value="transpos_IS1595"/>
    <property type="match status" value="1"/>
</dbReference>
<sequence length="306" mass="36180">MNILKFEERFPDEESCIRFFKVKREQEGVVCKKCKEKDHYWLHRKSMFQCKSCGFRTSLKSGTVMENSNLSLRKWLMAMTFFSATKQGFTALELQRQMGFTRYQTVFDLCHKIRVIMGKRDDQYKLEDMVEYDEAYITKATAAEKKKSLNRGRGTQQKSTVAVMAESTILEDPKTKKLSKSCRYFKMKKIEDLKAKTAEKLIKDFINKDAVLQTDDSTTYAKFEDFVDVHVTELSSTKEGRFNLKWAHTAISNLKSDLRKYKMISERRLQNYIDEFCYKLNRRYFGERLFDRLIIASIQPYWQSSG</sequence>
<evidence type="ECO:0000313" key="2">
    <source>
        <dbReference type="EMBL" id="AFL82690.1"/>
    </source>
</evidence>
<dbReference type="OrthoDB" id="1023020at2"/>
<dbReference type="RefSeq" id="WP_014770708.1">
    <property type="nucleotide sequence ID" value="NC_018010.1"/>
</dbReference>
<dbReference type="SMART" id="SM01126">
    <property type="entry name" value="DDE_Tnp_IS1595"/>
    <property type="match status" value="1"/>
</dbReference>
<accession>I3Z0C2</accession>
<dbReference type="InterPro" id="IPR024445">
    <property type="entry name" value="Tnp_ISXO2-like"/>
</dbReference>
<dbReference type="PATRIC" id="fig|866536.3.peg.19"/>
<feature type="domain" description="ISXO2-like transposase" evidence="1">
    <location>
        <begin position="125"/>
        <end position="281"/>
    </location>
</feature>
<evidence type="ECO:0000259" key="1">
    <source>
        <dbReference type="SMART" id="SM01126"/>
    </source>
</evidence>
<dbReference type="HOGENOM" id="CLU_044348_1_1_10"/>